<dbReference type="InterPro" id="IPR000572">
    <property type="entry name" value="OxRdtase_Mopterin-bd_dom"/>
</dbReference>
<feature type="chain" id="PRO_5046762361" evidence="1">
    <location>
        <begin position="27"/>
        <end position="166"/>
    </location>
</feature>
<reference evidence="3 4" key="1">
    <citation type="submission" date="2023-02" db="EMBL/GenBank/DDBJ databases">
        <title>Devosia chondri sp. nov., isolated from the phycosphere of marine algae.</title>
        <authorList>
            <person name="Kim J.M."/>
            <person name="Lee J.K."/>
            <person name="Choi B.J."/>
            <person name="Bayburt H."/>
            <person name="Jeon C.O."/>
        </authorList>
    </citation>
    <scope>NUCLEOTIDE SEQUENCE [LARGE SCALE GENOMIC DNA]</scope>
    <source>
        <strain evidence="3 4">G2-5</strain>
    </source>
</reference>
<feature type="domain" description="Oxidoreductase molybdopterin-binding" evidence="2">
    <location>
        <begin position="64"/>
        <end position="135"/>
    </location>
</feature>
<sequence length="166" mass="17828">MDVSRRVASLFVAACCTLAPVVVAQAAEAELPTLKVEGPSAGSAVSITFDRDELEAIGMVSVKTSTPWNEGVVDFEGVPMVSLLEKAGVSGTTATIIALNDYSVDIPMEDFSQFNVILAVKRNGDYMPVNDQGPFFVIYPFDSDPALQGQPYHGRAVWQVKQISVE</sequence>
<organism evidence="3 4">
    <name type="scientific">Devosia rhodophyticola</name>
    <dbReference type="NCBI Taxonomy" id="3026423"/>
    <lineage>
        <taxon>Bacteria</taxon>
        <taxon>Pseudomonadati</taxon>
        <taxon>Pseudomonadota</taxon>
        <taxon>Alphaproteobacteria</taxon>
        <taxon>Hyphomicrobiales</taxon>
        <taxon>Devosiaceae</taxon>
        <taxon>Devosia</taxon>
    </lineage>
</organism>
<protein>
    <submittedName>
        <fullName evidence="3">Molybdopterin-dependent oxidoreductase</fullName>
    </submittedName>
</protein>
<keyword evidence="4" id="KW-1185">Reference proteome</keyword>
<evidence type="ECO:0000259" key="2">
    <source>
        <dbReference type="Pfam" id="PF00174"/>
    </source>
</evidence>
<proteinExistence type="predicted"/>
<dbReference type="Gene3D" id="3.90.420.10">
    <property type="entry name" value="Oxidoreductase, molybdopterin-binding domain"/>
    <property type="match status" value="1"/>
</dbReference>
<evidence type="ECO:0000256" key="1">
    <source>
        <dbReference type="SAM" id="SignalP"/>
    </source>
</evidence>
<dbReference type="SUPFAM" id="SSF56524">
    <property type="entry name" value="Oxidoreductase molybdopterin-binding domain"/>
    <property type="match status" value="1"/>
</dbReference>
<dbReference type="Proteomes" id="UP001222118">
    <property type="component" value="Chromosome"/>
</dbReference>
<dbReference type="EMBL" id="CP118247">
    <property type="protein sequence ID" value="WDR06532.1"/>
    <property type="molecule type" value="Genomic_DNA"/>
</dbReference>
<dbReference type="Pfam" id="PF00174">
    <property type="entry name" value="Oxidored_molyb"/>
    <property type="match status" value="1"/>
</dbReference>
<gene>
    <name evidence="3" type="ORF">PSQ90_03445</name>
</gene>
<accession>A0ABY7YZ59</accession>
<evidence type="ECO:0000313" key="4">
    <source>
        <dbReference type="Proteomes" id="UP001222118"/>
    </source>
</evidence>
<feature type="signal peptide" evidence="1">
    <location>
        <begin position="1"/>
        <end position="26"/>
    </location>
</feature>
<dbReference type="RefSeq" id="WP_282212046.1">
    <property type="nucleotide sequence ID" value="NZ_CP118247.1"/>
</dbReference>
<name>A0ABY7YZ59_9HYPH</name>
<keyword evidence="1" id="KW-0732">Signal</keyword>
<evidence type="ECO:0000313" key="3">
    <source>
        <dbReference type="EMBL" id="WDR06532.1"/>
    </source>
</evidence>
<dbReference type="InterPro" id="IPR036374">
    <property type="entry name" value="OxRdtase_Mopterin-bd_sf"/>
</dbReference>